<evidence type="ECO:0000313" key="2">
    <source>
        <dbReference type="Proteomes" id="UP000245876"/>
    </source>
</evidence>
<dbReference type="RefSeq" id="WP_109056306.1">
    <property type="nucleotide sequence ID" value="NZ_QFFM01000003.1"/>
</dbReference>
<dbReference type="AlphaFoldDB" id="A0A2U2NCB8"/>
<dbReference type="EMBL" id="QFFM01000003">
    <property type="protein sequence ID" value="PWG66737.1"/>
    <property type="molecule type" value="Genomic_DNA"/>
</dbReference>
<proteinExistence type="predicted"/>
<organism evidence="1 2">
    <name type="scientific">Bifidobacterium callitrichidarum</name>
    <dbReference type="NCBI Taxonomy" id="2052941"/>
    <lineage>
        <taxon>Bacteria</taxon>
        <taxon>Bacillati</taxon>
        <taxon>Actinomycetota</taxon>
        <taxon>Actinomycetes</taxon>
        <taxon>Bifidobacteriales</taxon>
        <taxon>Bifidobacteriaceae</taxon>
        <taxon>Bifidobacterium</taxon>
    </lineage>
</organism>
<sequence length="78" mass="8851">MSNEIRFRINGQVFESGEQDMGMALLTAGFMANRVNKTCVVLVDWKRVAIIHPHQSHAHDASYLPLIRESEQVGIEEQ</sequence>
<reference evidence="1 2" key="1">
    <citation type="journal article" date="2018" name="Int. J. Syst. Evol. Microbiol.">
        <title>Bifidobacterium callitrichidarum sp. nov. from the faeces of the emperor tamarin (Saguinus imperator).</title>
        <authorList>
            <person name="Modesto M."/>
            <person name="Michelini S."/>
            <person name="Sansosti M.C."/>
            <person name="De Filippo C."/>
            <person name="Cavalieri D."/>
            <person name="Qvirist L."/>
            <person name="Andlid T."/>
            <person name="Spiezio C."/>
            <person name="Sandri C."/>
            <person name="Pascarelli S."/>
            <person name="Sgorbati B."/>
            <person name="Mattarelli P."/>
        </authorList>
    </citation>
    <scope>NUCLEOTIDE SEQUENCE [LARGE SCALE GENOMIC DNA]</scope>
    <source>
        <strain evidence="1 2">TRI 5</strain>
    </source>
</reference>
<accession>A0A2U2NCB8</accession>
<dbReference type="Proteomes" id="UP000245876">
    <property type="component" value="Unassembled WGS sequence"/>
</dbReference>
<comment type="caution">
    <text evidence="1">The sequence shown here is derived from an EMBL/GenBank/DDBJ whole genome shotgun (WGS) entry which is preliminary data.</text>
</comment>
<keyword evidence="2" id="KW-1185">Reference proteome</keyword>
<protein>
    <submittedName>
        <fullName evidence="1">Uncharacterized protein</fullName>
    </submittedName>
</protein>
<gene>
    <name evidence="1" type="ORF">DF196_02205</name>
</gene>
<evidence type="ECO:0000313" key="1">
    <source>
        <dbReference type="EMBL" id="PWG66737.1"/>
    </source>
</evidence>
<name>A0A2U2NCB8_9BIFI</name>